<keyword evidence="6" id="KW-0732">Signal</keyword>
<name>A0A9Q1C882_HOLLE</name>
<keyword evidence="4 5" id="KW-0472">Membrane</keyword>
<dbReference type="OrthoDB" id="306876at2759"/>
<gene>
    <name evidence="8" type="ORF">HOLleu_11824</name>
</gene>
<evidence type="ECO:0000256" key="6">
    <source>
        <dbReference type="SAM" id="SignalP"/>
    </source>
</evidence>
<dbReference type="GO" id="GO:0016020">
    <property type="term" value="C:membrane"/>
    <property type="evidence" value="ECO:0007669"/>
    <property type="project" value="UniProtKB-SubCell"/>
</dbReference>
<dbReference type="AlphaFoldDB" id="A0A9Q1C882"/>
<evidence type="ECO:0000256" key="5">
    <source>
        <dbReference type="SAM" id="Phobius"/>
    </source>
</evidence>
<feature type="chain" id="PRO_5040245611" evidence="6">
    <location>
        <begin position="24"/>
        <end position="378"/>
    </location>
</feature>
<evidence type="ECO:0000256" key="1">
    <source>
        <dbReference type="ARBA" id="ARBA00004141"/>
    </source>
</evidence>
<keyword evidence="9" id="KW-1185">Reference proteome</keyword>
<evidence type="ECO:0000259" key="7">
    <source>
        <dbReference type="Pfam" id="PF00892"/>
    </source>
</evidence>
<proteinExistence type="predicted"/>
<dbReference type="InterPro" id="IPR000620">
    <property type="entry name" value="EamA_dom"/>
</dbReference>
<dbReference type="InterPro" id="IPR037185">
    <property type="entry name" value="EmrE-like"/>
</dbReference>
<accession>A0A9Q1C882</accession>
<comment type="caution">
    <text evidence="8">The sequence shown here is derived from an EMBL/GenBank/DDBJ whole genome shotgun (WGS) entry which is preliminary data.</text>
</comment>
<dbReference type="PANTHER" id="PTHR22911:SF6">
    <property type="entry name" value="SOLUTE CARRIER FAMILY 35 MEMBER G1"/>
    <property type="match status" value="1"/>
</dbReference>
<feature type="transmembrane region" description="Helical" evidence="5">
    <location>
        <begin position="92"/>
        <end position="113"/>
    </location>
</feature>
<sequence>MPYSCSFRLKAFHFIVFFVGINSANEKKTSFSDINLKRFYHCYEILILKSDLKLHLFCFVAREEERELRPSYTKAIRTAVERVFEFILQRRGAFFSISSGFCLGIQLVTVGYITSVSPYQLMFYRCIPFLFSVAFVSWYKNEFYHTSDMLLYTAYGVLNVGGILLSYVGLQFAHVGNVTTISTNMPIPAAFLGWLLLGEKITFFDVLLFTVNMIGLVCVAKPPFIFRQENLVENRYEFFGALIAFGGLISLVLSTIASRKLAYRNNSDAALQTFFPGMVGLLITGIILSLVEMWALPASIEEGLMCLLVAILSLLGNVCVVLGLKYERVVVCAVLVTVSVPVSFLAAIVVLHQVPEVVSVIGALLIIGSTFGCLFRPD</sequence>
<keyword evidence="2 5" id="KW-0812">Transmembrane</keyword>
<feature type="transmembrane region" description="Helical" evidence="5">
    <location>
        <begin position="204"/>
        <end position="226"/>
    </location>
</feature>
<feature type="transmembrane region" description="Helical" evidence="5">
    <location>
        <begin position="238"/>
        <end position="257"/>
    </location>
</feature>
<dbReference type="SUPFAM" id="SSF103481">
    <property type="entry name" value="Multidrug resistance efflux transporter EmrE"/>
    <property type="match status" value="2"/>
</dbReference>
<comment type="subcellular location">
    <subcellularLocation>
        <location evidence="1">Membrane</location>
        <topology evidence="1">Multi-pass membrane protein</topology>
    </subcellularLocation>
</comment>
<organism evidence="8 9">
    <name type="scientific">Holothuria leucospilota</name>
    <name type="common">Black long sea cucumber</name>
    <name type="synonym">Mertensiothuria leucospilota</name>
    <dbReference type="NCBI Taxonomy" id="206669"/>
    <lineage>
        <taxon>Eukaryota</taxon>
        <taxon>Metazoa</taxon>
        <taxon>Echinodermata</taxon>
        <taxon>Eleutherozoa</taxon>
        <taxon>Echinozoa</taxon>
        <taxon>Holothuroidea</taxon>
        <taxon>Aspidochirotacea</taxon>
        <taxon>Aspidochirotida</taxon>
        <taxon>Holothuriidae</taxon>
        <taxon>Holothuria</taxon>
    </lineage>
</organism>
<feature type="transmembrane region" description="Helical" evidence="5">
    <location>
        <begin position="303"/>
        <end position="322"/>
    </location>
</feature>
<feature type="transmembrane region" description="Helical" evidence="5">
    <location>
        <begin position="150"/>
        <end position="170"/>
    </location>
</feature>
<evidence type="ECO:0000313" key="9">
    <source>
        <dbReference type="Proteomes" id="UP001152320"/>
    </source>
</evidence>
<feature type="transmembrane region" description="Helical" evidence="5">
    <location>
        <begin position="329"/>
        <end position="351"/>
    </location>
</feature>
<reference evidence="8" key="1">
    <citation type="submission" date="2021-10" db="EMBL/GenBank/DDBJ databases">
        <title>Tropical sea cucumber genome reveals ecological adaptation and Cuvierian tubules defense mechanism.</title>
        <authorList>
            <person name="Chen T."/>
        </authorList>
    </citation>
    <scope>NUCLEOTIDE SEQUENCE</scope>
    <source>
        <strain evidence="8">Nanhai2018</strain>
        <tissue evidence="8">Muscle</tissue>
    </source>
</reference>
<feature type="transmembrane region" description="Helical" evidence="5">
    <location>
        <begin position="357"/>
        <end position="375"/>
    </location>
</feature>
<feature type="signal peptide" evidence="6">
    <location>
        <begin position="1"/>
        <end position="23"/>
    </location>
</feature>
<evidence type="ECO:0000256" key="4">
    <source>
        <dbReference type="ARBA" id="ARBA00023136"/>
    </source>
</evidence>
<dbReference type="PANTHER" id="PTHR22911">
    <property type="entry name" value="ACYL-MALONYL CONDENSING ENZYME-RELATED"/>
    <property type="match status" value="1"/>
</dbReference>
<feature type="transmembrane region" description="Helical" evidence="5">
    <location>
        <begin position="176"/>
        <end position="197"/>
    </location>
</feature>
<protein>
    <submittedName>
        <fullName evidence="8">Solute carrier family 35 member G1</fullName>
    </submittedName>
</protein>
<keyword evidence="3 5" id="KW-1133">Transmembrane helix</keyword>
<feature type="transmembrane region" description="Helical" evidence="5">
    <location>
        <begin position="269"/>
        <end position="291"/>
    </location>
</feature>
<evidence type="ECO:0000256" key="2">
    <source>
        <dbReference type="ARBA" id="ARBA00022692"/>
    </source>
</evidence>
<dbReference type="EMBL" id="JAIZAY010000005">
    <property type="protein sequence ID" value="KAJ8041103.1"/>
    <property type="molecule type" value="Genomic_DNA"/>
</dbReference>
<dbReference type="Proteomes" id="UP001152320">
    <property type="component" value="Chromosome 5"/>
</dbReference>
<feature type="domain" description="EamA" evidence="7">
    <location>
        <begin position="91"/>
        <end position="219"/>
    </location>
</feature>
<evidence type="ECO:0000256" key="3">
    <source>
        <dbReference type="ARBA" id="ARBA00022989"/>
    </source>
</evidence>
<feature type="transmembrane region" description="Helical" evidence="5">
    <location>
        <begin position="119"/>
        <end position="138"/>
    </location>
</feature>
<dbReference type="Pfam" id="PF00892">
    <property type="entry name" value="EamA"/>
    <property type="match status" value="1"/>
</dbReference>
<evidence type="ECO:0000313" key="8">
    <source>
        <dbReference type="EMBL" id="KAJ8041103.1"/>
    </source>
</evidence>